<dbReference type="EMBL" id="JBHSAY010000029">
    <property type="protein sequence ID" value="MFC4136203.1"/>
    <property type="molecule type" value="Genomic_DNA"/>
</dbReference>
<evidence type="ECO:0000256" key="1">
    <source>
        <dbReference type="SAM" id="MobiDB-lite"/>
    </source>
</evidence>
<accession>A0ABV8M0V8</accession>
<keyword evidence="4" id="KW-1185">Reference proteome</keyword>
<dbReference type="GO" id="GO:0016491">
    <property type="term" value="F:oxidoreductase activity"/>
    <property type="evidence" value="ECO:0007669"/>
    <property type="project" value="UniProtKB-KW"/>
</dbReference>
<dbReference type="RefSeq" id="WP_253751355.1">
    <property type="nucleotide sequence ID" value="NZ_JBHSAY010000029.1"/>
</dbReference>
<evidence type="ECO:0000313" key="4">
    <source>
        <dbReference type="Proteomes" id="UP001595816"/>
    </source>
</evidence>
<dbReference type="Proteomes" id="UP001595816">
    <property type="component" value="Unassembled WGS sequence"/>
</dbReference>
<dbReference type="EC" id="1.-.-.-" evidence="3"/>
<feature type="region of interest" description="Disordered" evidence="1">
    <location>
        <begin position="272"/>
        <end position="292"/>
    </location>
</feature>
<dbReference type="PANTHER" id="PTHR36151:SF3">
    <property type="entry name" value="ER-BOUND OXYGENASE MPAB_MPAB'_RUBBER OXYGENASE CATALYTIC DOMAIN-CONTAINING PROTEIN"/>
    <property type="match status" value="1"/>
</dbReference>
<protein>
    <submittedName>
        <fullName evidence="3">Oxygenase MpaB family protein</fullName>
        <ecNumber evidence="3">1.-.-.-</ecNumber>
    </submittedName>
</protein>
<proteinExistence type="predicted"/>
<comment type="caution">
    <text evidence="3">The sequence shown here is derived from an EMBL/GenBank/DDBJ whole genome shotgun (WGS) entry which is preliminary data.</text>
</comment>
<keyword evidence="3" id="KW-0560">Oxidoreductase</keyword>
<organism evidence="3 4">
    <name type="scientific">Hamadaea flava</name>
    <dbReference type="NCBI Taxonomy" id="1742688"/>
    <lineage>
        <taxon>Bacteria</taxon>
        <taxon>Bacillati</taxon>
        <taxon>Actinomycetota</taxon>
        <taxon>Actinomycetes</taxon>
        <taxon>Micromonosporales</taxon>
        <taxon>Micromonosporaceae</taxon>
        <taxon>Hamadaea</taxon>
    </lineage>
</organism>
<dbReference type="PANTHER" id="PTHR36151">
    <property type="entry name" value="BLR2777 PROTEIN"/>
    <property type="match status" value="1"/>
</dbReference>
<gene>
    <name evidence="3" type="ORF">ACFOZ4_36820</name>
</gene>
<sequence length="292" mass="31929">MAGDLGLFGPESITWRVHADPILLISAPRALLLQALHPRAIAGVMQNSDFKRDPWGRLQRTITYVATVVYGTTAQAEAAGRHVRAIHAAMTAVDPATGERFRADEPELLRWVHVTEVDSFVTTAQRAGLGLTADEVDRYYTEQRRAAALVGLDPESVPGTAAEVAEYYAATRPQLATTPGAMEVLRFLVSPPMPYGLGLTPVRFAWWSFSALGVSLLPRWARRLYLLPGLPTTDLSATASAYALRHAMRALPRRVFEGPLYRSAMARAERSVARADAPRPRSATARGDWLTG</sequence>
<reference evidence="4" key="1">
    <citation type="journal article" date="2019" name="Int. J. Syst. Evol. Microbiol.">
        <title>The Global Catalogue of Microorganisms (GCM) 10K type strain sequencing project: providing services to taxonomists for standard genome sequencing and annotation.</title>
        <authorList>
            <consortium name="The Broad Institute Genomics Platform"/>
            <consortium name="The Broad Institute Genome Sequencing Center for Infectious Disease"/>
            <person name="Wu L."/>
            <person name="Ma J."/>
        </authorList>
    </citation>
    <scope>NUCLEOTIDE SEQUENCE [LARGE SCALE GENOMIC DNA]</scope>
    <source>
        <strain evidence="4">CGMCC 4.7289</strain>
    </source>
</reference>
<dbReference type="Pfam" id="PF09995">
    <property type="entry name" value="MPAB_Lcp_cat"/>
    <property type="match status" value="1"/>
</dbReference>
<evidence type="ECO:0000259" key="2">
    <source>
        <dbReference type="Pfam" id="PF09995"/>
    </source>
</evidence>
<evidence type="ECO:0000313" key="3">
    <source>
        <dbReference type="EMBL" id="MFC4136203.1"/>
    </source>
</evidence>
<dbReference type="InterPro" id="IPR018713">
    <property type="entry name" value="MPAB/Lcp_cat_dom"/>
</dbReference>
<feature type="domain" description="ER-bound oxygenase mpaB/mpaB'/Rubber oxygenase catalytic" evidence="2">
    <location>
        <begin position="15"/>
        <end position="250"/>
    </location>
</feature>
<name>A0ABV8M0V8_9ACTN</name>